<organism evidence="2 3">
    <name type="scientific">Saccharopolyspora phatthalungensis</name>
    <dbReference type="NCBI Taxonomy" id="664693"/>
    <lineage>
        <taxon>Bacteria</taxon>
        <taxon>Bacillati</taxon>
        <taxon>Actinomycetota</taxon>
        <taxon>Actinomycetes</taxon>
        <taxon>Pseudonocardiales</taxon>
        <taxon>Pseudonocardiaceae</taxon>
        <taxon>Saccharopolyspora</taxon>
    </lineage>
</organism>
<dbReference type="Proteomes" id="UP000584374">
    <property type="component" value="Unassembled WGS sequence"/>
</dbReference>
<keyword evidence="3" id="KW-1185">Reference proteome</keyword>
<evidence type="ECO:0008006" key="4">
    <source>
        <dbReference type="Google" id="ProtNLM"/>
    </source>
</evidence>
<proteinExistence type="predicted"/>
<reference evidence="2 3" key="1">
    <citation type="submission" date="2020-08" db="EMBL/GenBank/DDBJ databases">
        <title>Sequencing the genomes of 1000 actinobacteria strains.</title>
        <authorList>
            <person name="Klenk H.-P."/>
        </authorList>
    </citation>
    <scope>NUCLEOTIDE SEQUENCE [LARGE SCALE GENOMIC DNA]</scope>
    <source>
        <strain evidence="2 3">DSM 45584</strain>
    </source>
</reference>
<evidence type="ECO:0000313" key="2">
    <source>
        <dbReference type="EMBL" id="MBB5158476.1"/>
    </source>
</evidence>
<evidence type="ECO:0000256" key="1">
    <source>
        <dbReference type="SAM" id="MobiDB-lite"/>
    </source>
</evidence>
<dbReference type="EMBL" id="JACHIW010000002">
    <property type="protein sequence ID" value="MBB5158476.1"/>
    <property type="molecule type" value="Genomic_DNA"/>
</dbReference>
<gene>
    <name evidence="2" type="ORF">BJ970_006075</name>
</gene>
<protein>
    <recommendedName>
        <fullName evidence="4">DUF397 domain-containing protein</fullName>
    </recommendedName>
</protein>
<evidence type="ECO:0000313" key="3">
    <source>
        <dbReference type="Proteomes" id="UP000584374"/>
    </source>
</evidence>
<name>A0A840QDI9_9PSEU</name>
<dbReference type="AlphaFoldDB" id="A0A840QDI9"/>
<sequence length="76" mass="8024">MAHPTRNLPQPQPPSKGAANHVKAPGIPQAADSTPSNLLISRPRGLIRDSKDPNGPALAIDVAAFVQAIKDGRFEH</sequence>
<accession>A0A840QDI9</accession>
<feature type="region of interest" description="Disordered" evidence="1">
    <location>
        <begin position="1"/>
        <end position="38"/>
    </location>
</feature>
<comment type="caution">
    <text evidence="2">The sequence shown here is derived from an EMBL/GenBank/DDBJ whole genome shotgun (WGS) entry which is preliminary data.</text>
</comment>